<gene>
    <name evidence="1" type="ORF">BJI67_04920</name>
</gene>
<proteinExistence type="predicted"/>
<dbReference type="AlphaFoldDB" id="A0A1D8K6B7"/>
<dbReference type="RefSeq" id="WP_070072093.1">
    <property type="nucleotide sequence ID" value="NZ_CP017448.1"/>
</dbReference>
<sequence>MKLVKLVKLNNLQYNANRDPNVYRRPVNQEFRLQALLGGQGSAKCSFTVDGESKCDATVNLPGTFECKFSYKTPGSYVGKLSIEGNGETYSQDIRVDVVEHAWIG</sequence>
<evidence type="ECO:0000313" key="2">
    <source>
        <dbReference type="Proteomes" id="UP000095342"/>
    </source>
</evidence>
<accession>A0A1D8K6B7</accession>
<organism evidence="1 2">
    <name type="scientific">Acidihalobacter aeolianus</name>
    <dbReference type="NCBI Taxonomy" id="2792603"/>
    <lineage>
        <taxon>Bacteria</taxon>
        <taxon>Pseudomonadati</taxon>
        <taxon>Pseudomonadota</taxon>
        <taxon>Gammaproteobacteria</taxon>
        <taxon>Chromatiales</taxon>
        <taxon>Ectothiorhodospiraceae</taxon>
        <taxon>Acidihalobacter</taxon>
    </lineage>
</organism>
<reference evidence="1 2" key="1">
    <citation type="submission" date="2016-09" db="EMBL/GenBank/DDBJ databases">
        <title>Acidihalobacter prosperus V6 (DSM14174).</title>
        <authorList>
            <person name="Khaleque H.N."/>
            <person name="Ramsay J.P."/>
            <person name="Murphy R.J.T."/>
            <person name="Kaksonen A.H."/>
            <person name="Boxall N.J."/>
            <person name="Watkin E.L.J."/>
        </authorList>
    </citation>
    <scope>NUCLEOTIDE SEQUENCE [LARGE SCALE GENOMIC DNA]</scope>
    <source>
        <strain evidence="1 2">V6</strain>
    </source>
</reference>
<dbReference type="EMBL" id="CP017448">
    <property type="protein sequence ID" value="AOV16501.1"/>
    <property type="molecule type" value="Genomic_DNA"/>
</dbReference>
<evidence type="ECO:0000313" key="1">
    <source>
        <dbReference type="EMBL" id="AOV16501.1"/>
    </source>
</evidence>
<name>A0A1D8K6B7_9GAMM</name>
<protein>
    <submittedName>
        <fullName evidence="1">Uncharacterized protein</fullName>
    </submittedName>
</protein>
<dbReference type="Proteomes" id="UP000095342">
    <property type="component" value="Chromosome"/>
</dbReference>
<keyword evidence="2" id="KW-1185">Reference proteome</keyword>
<dbReference type="KEGG" id="aaeo:BJI67_04920"/>